<dbReference type="GO" id="GO:0016705">
    <property type="term" value="F:oxidoreductase activity, acting on paired donors, with incorporation or reduction of molecular oxygen"/>
    <property type="evidence" value="ECO:0007669"/>
    <property type="project" value="InterPro"/>
</dbReference>
<dbReference type="OrthoDB" id="4505903at2"/>
<evidence type="ECO:0000256" key="5">
    <source>
        <dbReference type="ARBA" id="ARBA00033748"/>
    </source>
</evidence>
<evidence type="ECO:0000313" key="9">
    <source>
        <dbReference type="Proteomes" id="UP000322822"/>
    </source>
</evidence>
<dbReference type="PANTHER" id="PTHR30011">
    <property type="entry name" value="ALKANESULFONATE MONOOXYGENASE-RELATED"/>
    <property type="match status" value="1"/>
</dbReference>
<gene>
    <name evidence="8" type="ORF">FOB72_19420</name>
</gene>
<dbReference type="InterPro" id="IPR051260">
    <property type="entry name" value="Diverse_substr_monoxygenases"/>
</dbReference>
<reference evidence="8 9" key="1">
    <citation type="submission" date="2019-09" db="EMBL/GenBank/DDBJ databases">
        <title>FDA dAtabase for Regulatory Grade micrObial Sequences (FDA-ARGOS): Supporting development and validation of Infectious Disease Dx tests.</title>
        <authorList>
            <person name="Sciortino C."/>
            <person name="Tallon L."/>
            <person name="Sadzewicz L."/>
            <person name="Vavikolanu K."/>
            <person name="Mehta A."/>
            <person name="Aluvathingal J."/>
            <person name="Nadendla S."/>
            <person name="Nandy P."/>
            <person name="Geyer C."/>
            <person name="Yan Y."/>
            <person name="Sichtig H."/>
        </authorList>
    </citation>
    <scope>NUCLEOTIDE SEQUENCE [LARGE SCALE GENOMIC DNA]</scope>
    <source>
        <strain evidence="8 9">FDAARGOS_664</strain>
    </source>
</reference>
<evidence type="ECO:0000256" key="2">
    <source>
        <dbReference type="ARBA" id="ARBA00022643"/>
    </source>
</evidence>
<keyword evidence="3" id="KW-0560">Oxidoreductase</keyword>
<dbReference type="EMBL" id="CP044067">
    <property type="protein sequence ID" value="QET06552.1"/>
    <property type="molecule type" value="Genomic_DNA"/>
</dbReference>
<feature type="binding site" evidence="6">
    <location>
        <position position="47"/>
    </location>
    <ligand>
        <name>FMN</name>
        <dbReference type="ChEBI" id="CHEBI:58210"/>
    </ligand>
</feature>
<dbReference type="Proteomes" id="UP000322822">
    <property type="component" value="Chromosome 2"/>
</dbReference>
<feature type="binding site" evidence="6">
    <location>
        <position position="141"/>
    </location>
    <ligand>
        <name>FMN</name>
        <dbReference type="ChEBI" id="CHEBI:58210"/>
    </ligand>
</feature>
<dbReference type="AlphaFoldDB" id="A0A5P2HES4"/>
<name>A0A5P2HES4_9BURK</name>
<evidence type="ECO:0000313" key="8">
    <source>
        <dbReference type="EMBL" id="QET06552.1"/>
    </source>
</evidence>
<dbReference type="Pfam" id="PF00296">
    <property type="entry name" value="Bac_luciferase"/>
    <property type="match status" value="1"/>
</dbReference>
<sequence length="457" mass="49984">MFWATGTHSAGWRHPAARADGAFDIAFIQQTCRDAEASCFDFIFLGDRLVADPALARTNPGQMARLEPFVAASAIAAATERVGIVVTTNTTYSDPFTVARMLSSLDHLSAGRASWNVVTGADPAAALNFSRTAHWDNEARYAHAETFTRTVRSLWDAWGPDALTDDDGKLALHARQIRAGGSALPRSPQHHPIILHAGTSERSLDFGARHADVIFTGDARFDVARDFYREVKARAAAYGRNPDDLKVVPGLTVIAEPTTEAAVSTYDTLNRLLTLDPEDPAPEGTHAGDAAAADFQYVGMGRGASRNLSLASDVLGVDVRGHAYDALVPADIADRASERGRQILAYITRLTRRDLVAADPARRITYLDLIHASIAQSSAVVGNPAEVADYMQWWFEEGAADGFNVFMPFLPYAMDRFRTLVVPELQRRGIYRQRYGGPRLRDHFNLQHLPARERAAA</sequence>
<keyword evidence="2 6" id="KW-0288">FMN</keyword>
<evidence type="ECO:0000256" key="6">
    <source>
        <dbReference type="PIRSR" id="PIRSR000337-1"/>
    </source>
</evidence>
<feature type="binding site" evidence="6">
    <location>
        <position position="200"/>
    </location>
    <ligand>
        <name>FMN</name>
        <dbReference type="ChEBI" id="CHEBI:58210"/>
    </ligand>
</feature>
<dbReference type="SUPFAM" id="SSF51679">
    <property type="entry name" value="Bacterial luciferase-like"/>
    <property type="match status" value="1"/>
</dbReference>
<proteinExistence type="inferred from homology"/>
<dbReference type="GO" id="GO:0004497">
    <property type="term" value="F:monooxygenase activity"/>
    <property type="evidence" value="ECO:0007669"/>
    <property type="project" value="UniProtKB-KW"/>
</dbReference>
<keyword evidence="4" id="KW-0503">Monooxygenase</keyword>
<protein>
    <submittedName>
        <fullName evidence="8">LLM class flavin-dependent oxidoreductase</fullName>
    </submittedName>
</protein>
<dbReference type="InterPro" id="IPR011251">
    <property type="entry name" value="Luciferase-like_dom"/>
</dbReference>
<dbReference type="Gene3D" id="3.20.20.30">
    <property type="entry name" value="Luciferase-like domain"/>
    <property type="match status" value="1"/>
</dbReference>
<evidence type="ECO:0000259" key="7">
    <source>
        <dbReference type="Pfam" id="PF00296"/>
    </source>
</evidence>
<evidence type="ECO:0000256" key="1">
    <source>
        <dbReference type="ARBA" id="ARBA00022630"/>
    </source>
</evidence>
<feature type="domain" description="Luciferase-like" evidence="7">
    <location>
        <begin position="11"/>
        <end position="393"/>
    </location>
</feature>
<organism evidence="8 9">
    <name type="scientific">Cupriavidus pauculus</name>
    <dbReference type="NCBI Taxonomy" id="82633"/>
    <lineage>
        <taxon>Bacteria</taxon>
        <taxon>Pseudomonadati</taxon>
        <taxon>Pseudomonadota</taxon>
        <taxon>Betaproteobacteria</taxon>
        <taxon>Burkholderiales</taxon>
        <taxon>Burkholderiaceae</taxon>
        <taxon>Cupriavidus</taxon>
    </lineage>
</organism>
<evidence type="ECO:0000256" key="3">
    <source>
        <dbReference type="ARBA" id="ARBA00023002"/>
    </source>
</evidence>
<evidence type="ECO:0000256" key="4">
    <source>
        <dbReference type="ARBA" id="ARBA00023033"/>
    </source>
</evidence>
<keyword evidence="1 6" id="KW-0285">Flavoprotein</keyword>
<dbReference type="PIRSF" id="PIRSF000337">
    <property type="entry name" value="NTA_MOA"/>
    <property type="match status" value="1"/>
</dbReference>
<dbReference type="PANTHER" id="PTHR30011:SF16">
    <property type="entry name" value="C2H2 FINGER DOMAIN TRANSCRIPTION FACTOR (EUROFUNG)-RELATED"/>
    <property type="match status" value="1"/>
</dbReference>
<accession>A0A5P2HES4</accession>
<dbReference type="InterPro" id="IPR016215">
    <property type="entry name" value="NTA_MOA"/>
</dbReference>
<comment type="similarity">
    <text evidence="5">Belongs to the NtaA/SnaA/DszA monooxygenase family.</text>
</comment>
<dbReference type="InterPro" id="IPR036661">
    <property type="entry name" value="Luciferase-like_sf"/>
</dbReference>
<feature type="binding site" evidence="6">
    <location>
        <position position="87"/>
    </location>
    <ligand>
        <name>FMN</name>
        <dbReference type="ChEBI" id="CHEBI:58210"/>
    </ligand>
</feature>